<keyword evidence="1" id="KW-1133">Transmembrane helix</keyword>
<dbReference type="EMBL" id="CP038141">
    <property type="protein sequence ID" value="QDH18025.1"/>
    <property type="molecule type" value="Genomic_DNA"/>
</dbReference>
<dbReference type="AlphaFoldDB" id="A0A4Y6UPR4"/>
<evidence type="ECO:0000256" key="1">
    <source>
        <dbReference type="SAM" id="Phobius"/>
    </source>
</evidence>
<keyword evidence="1" id="KW-0472">Membrane</keyword>
<dbReference type="Proteomes" id="UP000316313">
    <property type="component" value="Chromosome"/>
</dbReference>
<dbReference type="Pfam" id="PF05437">
    <property type="entry name" value="AzlD"/>
    <property type="match status" value="1"/>
</dbReference>
<feature type="transmembrane region" description="Helical" evidence="1">
    <location>
        <begin position="38"/>
        <end position="58"/>
    </location>
</feature>
<reference evidence="2 3" key="1">
    <citation type="submission" date="2019-03" db="EMBL/GenBank/DDBJ databases">
        <title>The complete genome sequence of Swingsia samuiensis NBRC107927(T).</title>
        <authorList>
            <person name="Chua K.-O."/>
            <person name="Chan K.-G."/>
            <person name="See-Too W.-S."/>
        </authorList>
    </citation>
    <scope>NUCLEOTIDE SEQUENCE [LARGE SCALE GENOMIC DNA]</scope>
    <source>
        <strain evidence="2 3">AH83</strain>
    </source>
</reference>
<keyword evidence="1" id="KW-0812">Transmembrane</keyword>
<protein>
    <submittedName>
        <fullName evidence="2">AzlD family protein</fullName>
    </submittedName>
</protein>
<dbReference type="KEGG" id="ssam:E3D00_06545"/>
<proteinExistence type="predicted"/>
<evidence type="ECO:0000313" key="3">
    <source>
        <dbReference type="Proteomes" id="UP000316313"/>
    </source>
</evidence>
<organism evidence="2 3">
    <name type="scientific">Swingsia samuiensis</name>
    <dbReference type="NCBI Taxonomy" id="1293412"/>
    <lineage>
        <taxon>Bacteria</taxon>
        <taxon>Pseudomonadati</taxon>
        <taxon>Pseudomonadota</taxon>
        <taxon>Alphaproteobacteria</taxon>
        <taxon>Acetobacterales</taxon>
        <taxon>Acetobacteraceae</taxon>
        <taxon>Swingsia</taxon>
    </lineage>
</organism>
<accession>A0A4Y6UPR4</accession>
<feature type="transmembrane region" description="Helical" evidence="1">
    <location>
        <begin position="64"/>
        <end position="97"/>
    </location>
</feature>
<name>A0A4Y6UPR4_9PROT</name>
<evidence type="ECO:0000313" key="2">
    <source>
        <dbReference type="EMBL" id="QDH18025.1"/>
    </source>
</evidence>
<feature type="transmembrane region" description="Helical" evidence="1">
    <location>
        <begin position="6"/>
        <end position="26"/>
    </location>
</feature>
<gene>
    <name evidence="2" type="ORF">E3D00_06545</name>
</gene>
<sequence>MHWISVLTILGMALITYLTRLLGYLFLRGKNLSERTIFFMDILPGCVLISVIAPAFSSGKIPDYIGLIVTIAAAMRFSLLPTMFLGVGSTGLLRYLLTS</sequence>
<dbReference type="InterPro" id="IPR008407">
    <property type="entry name" value="Brnchd-chn_aa_trnsp_AzlD"/>
</dbReference>
<dbReference type="OrthoDB" id="3078300at2"/>
<keyword evidence="3" id="KW-1185">Reference proteome</keyword>